<evidence type="ECO:0000256" key="2">
    <source>
        <dbReference type="ARBA" id="ARBA00022705"/>
    </source>
</evidence>
<dbReference type="Proteomes" id="UP000005143">
    <property type="component" value="Unassembled WGS sequence"/>
</dbReference>
<evidence type="ECO:0000256" key="5">
    <source>
        <dbReference type="ARBA" id="ARBA00022840"/>
    </source>
</evidence>
<dbReference type="HAMAP" id="MF_00365">
    <property type="entry name" value="RecF"/>
    <property type="match status" value="1"/>
</dbReference>
<dbReference type="Gene3D" id="1.20.1050.90">
    <property type="entry name" value="RecF/RecN/SMC, N-terminal domain"/>
    <property type="match status" value="1"/>
</dbReference>
<dbReference type="GO" id="GO:0005524">
    <property type="term" value="F:ATP binding"/>
    <property type="evidence" value="ECO:0007669"/>
    <property type="project" value="UniProtKB-UniRule"/>
</dbReference>
<evidence type="ECO:0000256" key="9">
    <source>
        <dbReference type="RuleBase" id="RU000578"/>
    </source>
</evidence>
<keyword evidence="12" id="KW-1185">Reference proteome</keyword>
<dbReference type="GO" id="GO:0006260">
    <property type="term" value="P:DNA replication"/>
    <property type="evidence" value="ECO:0007669"/>
    <property type="project" value="UniProtKB-UniRule"/>
</dbReference>
<keyword evidence="3 8" id="KW-0547">Nucleotide-binding</keyword>
<keyword evidence="5 8" id="KW-0067">ATP-binding</keyword>
<dbReference type="InterPro" id="IPR018078">
    <property type="entry name" value="DNA-binding_RecF_CS"/>
</dbReference>
<dbReference type="PANTHER" id="PTHR32182">
    <property type="entry name" value="DNA REPLICATION AND REPAIR PROTEIN RECF"/>
    <property type="match status" value="1"/>
</dbReference>
<evidence type="ECO:0000256" key="6">
    <source>
        <dbReference type="ARBA" id="ARBA00023125"/>
    </source>
</evidence>
<dbReference type="AlphaFoldDB" id="H0E9J2"/>
<proteinExistence type="inferred from homology"/>
<dbReference type="InterPro" id="IPR001238">
    <property type="entry name" value="DNA-binding_RecF"/>
</dbReference>
<dbReference type="PANTHER" id="PTHR32182:SF0">
    <property type="entry name" value="DNA REPLICATION AND REPAIR PROTEIN RECF"/>
    <property type="match status" value="1"/>
</dbReference>
<feature type="binding site" evidence="8">
    <location>
        <begin position="23"/>
        <end position="30"/>
    </location>
    <ligand>
        <name>ATP</name>
        <dbReference type="ChEBI" id="CHEBI:30616"/>
    </ligand>
</feature>
<dbReference type="GO" id="GO:0016887">
    <property type="term" value="F:ATP hydrolysis activity"/>
    <property type="evidence" value="ECO:0007669"/>
    <property type="project" value="InterPro"/>
</dbReference>
<comment type="caution">
    <text evidence="11">The sequence shown here is derived from an EMBL/GenBank/DDBJ whole genome shotgun (WGS) entry which is preliminary data.</text>
</comment>
<sequence>MRDLRTYVEAEVELGPGLTVVAGPNGAGKTNLLEAAYLACTGRSFRGASDRELVRRGADAGHVSAEVESGAAGALSVSAFSVGIQPPDRRRLRVDGNPVDGLLDHPARPRMSVFLPDRLALVKGGPGLRRAHLDQLLVALRPSAGPLRRGFHEALRQRNALLTSLRTRGVDLDRARGELAPWDRALASAAAALTEARAAAVAAVDPAVAERARQLGLDGELEVAYRPRSSTDADELLQALSERVAGDLERGFTHHGPHRDDLAVRREGRPLSRFGSQGEQRLALLALLLGEADALHAASGQRPVLLLDDVMSELDVERRSRLVEVLAGAGQALITVTEASHVPGADADDVGLVEVEPGAAATVRVATVSTEADR</sequence>
<dbReference type="SUPFAM" id="SSF52540">
    <property type="entry name" value="P-loop containing nucleoside triphosphate hydrolases"/>
    <property type="match status" value="1"/>
</dbReference>
<dbReference type="Pfam" id="PF13476">
    <property type="entry name" value="AAA_23"/>
    <property type="match status" value="1"/>
</dbReference>
<evidence type="ECO:0000256" key="7">
    <source>
        <dbReference type="ARBA" id="ARBA00023204"/>
    </source>
</evidence>
<dbReference type="PATRIC" id="fig|1097667.3.peg.3483"/>
<comment type="similarity">
    <text evidence="8 9">Belongs to the RecF family.</text>
</comment>
<dbReference type="NCBIfam" id="TIGR00611">
    <property type="entry name" value="recf"/>
    <property type="match status" value="1"/>
</dbReference>
<keyword evidence="2 8" id="KW-0235">DNA replication</keyword>
<dbReference type="InterPro" id="IPR027417">
    <property type="entry name" value="P-loop_NTPase"/>
</dbReference>
<keyword evidence="8 9" id="KW-0742">SOS response</keyword>
<gene>
    <name evidence="8" type="primary">recF</name>
    <name evidence="11" type="ORF">PAI11_35110</name>
</gene>
<evidence type="ECO:0000256" key="4">
    <source>
        <dbReference type="ARBA" id="ARBA00022763"/>
    </source>
</evidence>
<dbReference type="Gene3D" id="3.40.50.300">
    <property type="entry name" value="P-loop containing nucleotide triphosphate hydrolases"/>
    <property type="match status" value="1"/>
</dbReference>
<dbReference type="GO" id="GO:0000731">
    <property type="term" value="P:DNA synthesis involved in DNA repair"/>
    <property type="evidence" value="ECO:0007669"/>
    <property type="project" value="TreeGrafter"/>
</dbReference>
<keyword evidence="4 8" id="KW-0227">DNA damage</keyword>
<name>H0E9J2_9ACTN</name>
<reference evidence="11 12" key="1">
    <citation type="journal article" date="2013" name="Biodegradation">
        <title>Quantitative proteomic analysis of ibuprofen-degrading Patulibacter sp. strain I11.</title>
        <authorList>
            <person name="Almeida B."/>
            <person name="Kjeldal H."/>
            <person name="Lolas I."/>
            <person name="Knudsen A.D."/>
            <person name="Carvalho G."/>
            <person name="Nielsen K.L."/>
            <person name="Barreto Crespo M.T."/>
            <person name="Stensballe A."/>
            <person name="Nielsen J.L."/>
        </authorList>
    </citation>
    <scope>NUCLEOTIDE SEQUENCE [LARGE SCALE GENOMIC DNA]</scope>
    <source>
        <strain evidence="11 12">I11</strain>
    </source>
</reference>
<protein>
    <recommendedName>
        <fullName evidence="8 9">DNA replication and repair protein RecF</fullName>
    </recommendedName>
</protein>
<dbReference type="GO" id="GO:0006302">
    <property type="term" value="P:double-strand break repair"/>
    <property type="evidence" value="ECO:0007669"/>
    <property type="project" value="InterPro"/>
</dbReference>
<dbReference type="InterPro" id="IPR042174">
    <property type="entry name" value="RecF_2"/>
</dbReference>
<evidence type="ECO:0000256" key="1">
    <source>
        <dbReference type="ARBA" id="ARBA00022490"/>
    </source>
</evidence>
<comment type="function">
    <text evidence="8 9">The RecF protein is involved in DNA metabolism; it is required for DNA replication and normal SOS inducibility. RecF binds preferentially to single-stranded, linear DNA. It also seems to bind ATP.</text>
</comment>
<dbReference type="GO" id="GO:0005737">
    <property type="term" value="C:cytoplasm"/>
    <property type="evidence" value="ECO:0007669"/>
    <property type="project" value="UniProtKB-SubCell"/>
</dbReference>
<accession>H0E9J2</accession>
<organism evidence="11 12">
    <name type="scientific">Patulibacter medicamentivorans</name>
    <dbReference type="NCBI Taxonomy" id="1097667"/>
    <lineage>
        <taxon>Bacteria</taxon>
        <taxon>Bacillati</taxon>
        <taxon>Actinomycetota</taxon>
        <taxon>Thermoleophilia</taxon>
        <taxon>Solirubrobacterales</taxon>
        <taxon>Patulibacteraceae</taxon>
        <taxon>Patulibacter</taxon>
    </lineage>
</organism>
<keyword evidence="1 8" id="KW-0963">Cytoplasm</keyword>
<evidence type="ECO:0000256" key="3">
    <source>
        <dbReference type="ARBA" id="ARBA00022741"/>
    </source>
</evidence>
<comment type="subcellular location">
    <subcellularLocation>
        <location evidence="8 9">Cytoplasm</location>
    </subcellularLocation>
</comment>
<feature type="domain" description="Rad50/SbcC-type AAA" evidence="10">
    <location>
        <begin position="3"/>
        <end position="51"/>
    </location>
</feature>
<evidence type="ECO:0000313" key="12">
    <source>
        <dbReference type="Proteomes" id="UP000005143"/>
    </source>
</evidence>
<dbReference type="GO" id="GO:0009432">
    <property type="term" value="P:SOS response"/>
    <property type="evidence" value="ECO:0007669"/>
    <property type="project" value="UniProtKB-UniRule"/>
</dbReference>
<keyword evidence="7 8" id="KW-0234">DNA repair</keyword>
<dbReference type="GO" id="GO:0003697">
    <property type="term" value="F:single-stranded DNA binding"/>
    <property type="evidence" value="ECO:0007669"/>
    <property type="project" value="UniProtKB-UniRule"/>
</dbReference>
<dbReference type="EMBL" id="AGUD01000262">
    <property type="protein sequence ID" value="EHN09634.1"/>
    <property type="molecule type" value="Genomic_DNA"/>
</dbReference>
<keyword evidence="6 8" id="KW-0238">DNA-binding</keyword>
<evidence type="ECO:0000259" key="10">
    <source>
        <dbReference type="Pfam" id="PF13476"/>
    </source>
</evidence>
<evidence type="ECO:0000313" key="11">
    <source>
        <dbReference type="EMBL" id="EHN09634.1"/>
    </source>
</evidence>
<evidence type="ECO:0000256" key="8">
    <source>
        <dbReference type="HAMAP-Rule" id="MF_00365"/>
    </source>
</evidence>
<dbReference type="PROSITE" id="PS00618">
    <property type="entry name" value="RECF_2"/>
    <property type="match status" value="1"/>
</dbReference>
<dbReference type="InterPro" id="IPR038729">
    <property type="entry name" value="Rad50/SbcC_AAA"/>
</dbReference>